<reference evidence="1" key="1">
    <citation type="submission" date="2018-11" db="EMBL/GenBank/DDBJ databases">
        <authorList>
            <consortium name="Pathogen Informatics"/>
        </authorList>
    </citation>
    <scope>NUCLEOTIDE SEQUENCE</scope>
</reference>
<keyword evidence="2" id="KW-1185">Reference proteome</keyword>
<dbReference type="Proteomes" id="UP000784294">
    <property type="component" value="Unassembled WGS sequence"/>
</dbReference>
<organism evidence="1 2">
    <name type="scientific">Protopolystoma xenopodis</name>
    <dbReference type="NCBI Taxonomy" id="117903"/>
    <lineage>
        <taxon>Eukaryota</taxon>
        <taxon>Metazoa</taxon>
        <taxon>Spiralia</taxon>
        <taxon>Lophotrochozoa</taxon>
        <taxon>Platyhelminthes</taxon>
        <taxon>Monogenea</taxon>
        <taxon>Polyopisthocotylea</taxon>
        <taxon>Polystomatidea</taxon>
        <taxon>Polystomatidae</taxon>
        <taxon>Protopolystoma</taxon>
    </lineage>
</organism>
<gene>
    <name evidence="1" type="ORF">PXEA_LOCUS2283</name>
</gene>
<name>A0A3S4ZWH3_9PLAT</name>
<dbReference type="AlphaFoldDB" id="A0A3S4ZWH3"/>
<proteinExistence type="predicted"/>
<protein>
    <submittedName>
        <fullName evidence="1">Uncharacterized protein</fullName>
    </submittedName>
</protein>
<comment type="caution">
    <text evidence="1">The sequence shown here is derived from an EMBL/GenBank/DDBJ whole genome shotgun (WGS) entry which is preliminary data.</text>
</comment>
<evidence type="ECO:0000313" key="2">
    <source>
        <dbReference type="Proteomes" id="UP000784294"/>
    </source>
</evidence>
<accession>A0A3S4ZWH3</accession>
<dbReference type="EMBL" id="CAAALY010004872">
    <property type="protein sequence ID" value="VEL08843.1"/>
    <property type="molecule type" value="Genomic_DNA"/>
</dbReference>
<evidence type="ECO:0000313" key="1">
    <source>
        <dbReference type="EMBL" id="VEL08843.1"/>
    </source>
</evidence>
<sequence>MQAKMVCSSVWSHSRQMNGVGSSWYWQLARGVRETSWNVTCRVSSARAFVISTTPPSSGYFRKHFVDVVNERRHREQLIKVTCESYPLGHFPGQPFWHLFRSTLL</sequence>